<evidence type="ECO:0000313" key="2">
    <source>
        <dbReference type="Proteomes" id="UP001519460"/>
    </source>
</evidence>
<proteinExistence type="predicted"/>
<dbReference type="EMBL" id="JACVVK020000222">
    <property type="protein sequence ID" value="KAK7483739.1"/>
    <property type="molecule type" value="Genomic_DNA"/>
</dbReference>
<evidence type="ECO:0000313" key="1">
    <source>
        <dbReference type="EMBL" id="KAK7483739.1"/>
    </source>
</evidence>
<feature type="non-terminal residue" evidence="1">
    <location>
        <position position="113"/>
    </location>
</feature>
<comment type="caution">
    <text evidence="1">The sequence shown here is derived from an EMBL/GenBank/DDBJ whole genome shotgun (WGS) entry which is preliminary data.</text>
</comment>
<gene>
    <name evidence="1" type="ORF">BaRGS_00025060</name>
</gene>
<sequence length="113" mass="12885">MVRLADRGEKVEAAWEKWNDGGKARKRLRTADHAVMYIPPGTLSFTRAQRHIRCKRLKSEIYRKQVCIGGNSVELFPTYSNRQSVTRFSVSAVLCIRSSTDENNASSWNNIVP</sequence>
<name>A0ABD0K9H0_9CAEN</name>
<accession>A0ABD0K9H0</accession>
<organism evidence="1 2">
    <name type="scientific">Batillaria attramentaria</name>
    <dbReference type="NCBI Taxonomy" id="370345"/>
    <lineage>
        <taxon>Eukaryota</taxon>
        <taxon>Metazoa</taxon>
        <taxon>Spiralia</taxon>
        <taxon>Lophotrochozoa</taxon>
        <taxon>Mollusca</taxon>
        <taxon>Gastropoda</taxon>
        <taxon>Caenogastropoda</taxon>
        <taxon>Sorbeoconcha</taxon>
        <taxon>Cerithioidea</taxon>
        <taxon>Batillariidae</taxon>
        <taxon>Batillaria</taxon>
    </lineage>
</organism>
<dbReference type="AlphaFoldDB" id="A0ABD0K9H0"/>
<protein>
    <submittedName>
        <fullName evidence="1">Uncharacterized protein</fullName>
    </submittedName>
</protein>
<keyword evidence="2" id="KW-1185">Reference proteome</keyword>
<reference evidence="1 2" key="1">
    <citation type="journal article" date="2023" name="Sci. Data">
        <title>Genome assembly of the Korean intertidal mud-creeper Batillaria attramentaria.</title>
        <authorList>
            <person name="Patra A.K."/>
            <person name="Ho P.T."/>
            <person name="Jun S."/>
            <person name="Lee S.J."/>
            <person name="Kim Y."/>
            <person name="Won Y.J."/>
        </authorList>
    </citation>
    <scope>NUCLEOTIDE SEQUENCE [LARGE SCALE GENOMIC DNA]</scope>
    <source>
        <strain evidence="1">Wonlab-2016</strain>
    </source>
</reference>
<dbReference type="Proteomes" id="UP001519460">
    <property type="component" value="Unassembled WGS sequence"/>
</dbReference>